<keyword evidence="1" id="KW-0732">Signal</keyword>
<dbReference type="EMBL" id="KV878236">
    <property type="protein sequence ID" value="OJZ92887.1"/>
    <property type="molecule type" value="Genomic_DNA"/>
</dbReference>
<protein>
    <submittedName>
        <fullName evidence="2">Uncharacterized protein</fullName>
    </submittedName>
</protein>
<dbReference type="AlphaFoldDB" id="A0A1M3U1K2"/>
<accession>A0A1M3U1K2</accession>
<sequence length="123" mass="13884">MLSSCLTPVDHALALIFLLLLLPSIALASSHRTLVRYSLTHYQVSDTGYLVSLAGWPARLTDRPTDRSRWFDFISSLTVASLPHTRGLFKDADEYRRLDKPVPVGIKAIRSIRVSFCWLRSTP</sequence>
<name>A0A1M3U1K2_ASPLC</name>
<evidence type="ECO:0000256" key="1">
    <source>
        <dbReference type="SAM" id="SignalP"/>
    </source>
</evidence>
<dbReference type="VEuPathDB" id="FungiDB:ASPFODRAFT_279340"/>
<feature type="signal peptide" evidence="1">
    <location>
        <begin position="1"/>
        <end position="28"/>
    </location>
</feature>
<dbReference type="Proteomes" id="UP000184063">
    <property type="component" value="Unassembled WGS sequence"/>
</dbReference>
<reference evidence="3" key="1">
    <citation type="journal article" date="2017" name="Genome Biol.">
        <title>Comparative genomics reveals high biological diversity and specific adaptations in the industrially and medically important fungal genus Aspergillus.</title>
        <authorList>
            <person name="de Vries R.P."/>
            <person name="Riley R."/>
            <person name="Wiebenga A."/>
            <person name="Aguilar-Osorio G."/>
            <person name="Amillis S."/>
            <person name="Uchima C.A."/>
            <person name="Anderluh G."/>
            <person name="Asadollahi M."/>
            <person name="Askin M."/>
            <person name="Barry K."/>
            <person name="Battaglia E."/>
            <person name="Bayram O."/>
            <person name="Benocci T."/>
            <person name="Braus-Stromeyer S.A."/>
            <person name="Caldana C."/>
            <person name="Canovas D."/>
            <person name="Cerqueira G.C."/>
            <person name="Chen F."/>
            <person name="Chen W."/>
            <person name="Choi C."/>
            <person name="Clum A."/>
            <person name="Dos Santos R.A."/>
            <person name="Damasio A.R."/>
            <person name="Diallinas G."/>
            <person name="Emri T."/>
            <person name="Fekete E."/>
            <person name="Flipphi M."/>
            <person name="Freyberg S."/>
            <person name="Gallo A."/>
            <person name="Gournas C."/>
            <person name="Habgood R."/>
            <person name="Hainaut M."/>
            <person name="Harispe M.L."/>
            <person name="Henrissat B."/>
            <person name="Hilden K.S."/>
            <person name="Hope R."/>
            <person name="Hossain A."/>
            <person name="Karabika E."/>
            <person name="Karaffa L."/>
            <person name="Karanyi Z."/>
            <person name="Krasevec N."/>
            <person name="Kuo A."/>
            <person name="Kusch H."/>
            <person name="LaButti K."/>
            <person name="Lagendijk E.L."/>
            <person name="Lapidus A."/>
            <person name="Levasseur A."/>
            <person name="Lindquist E."/>
            <person name="Lipzen A."/>
            <person name="Logrieco A.F."/>
            <person name="MacCabe A."/>
            <person name="Maekelae M.R."/>
            <person name="Malavazi I."/>
            <person name="Melin P."/>
            <person name="Meyer V."/>
            <person name="Mielnichuk N."/>
            <person name="Miskei M."/>
            <person name="Molnar A.P."/>
            <person name="Mule G."/>
            <person name="Ngan C.Y."/>
            <person name="Orejas M."/>
            <person name="Orosz E."/>
            <person name="Ouedraogo J.P."/>
            <person name="Overkamp K.M."/>
            <person name="Park H.-S."/>
            <person name="Perrone G."/>
            <person name="Piumi F."/>
            <person name="Punt P.J."/>
            <person name="Ram A.F."/>
            <person name="Ramon A."/>
            <person name="Rauscher S."/>
            <person name="Record E."/>
            <person name="Riano-Pachon D.M."/>
            <person name="Robert V."/>
            <person name="Roehrig J."/>
            <person name="Ruller R."/>
            <person name="Salamov A."/>
            <person name="Salih N.S."/>
            <person name="Samson R.A."/>
            <person name="Sandor E."/>
            <person name="Sanguinetti M."/>
            <person name="Schuetze T."/>
            <person name="Sepcic K."/>
            <person name="Shelest E."/>
            <person name="Sherlock G."/>
            <person name="Sophianopoulou V."/>
            <person name="Squina F.M."/>
            <person name="Sun H."/>
            <person name="Susca A."/>
            <person name="Todd R.B."/>
            <person name="Tsang A."/>
            <person name="Unkles S.E."/>
            <person name="van de Wiele N."/>
            <person name="van Rossen-Uffink D."/>
            <person name="Oliveira J.V."/>
            <person name="Vesth T.C."/>
            <person name="Visser J."/>
            <person name="Yu J.-H."/>
            <person name="Zhou M."/>
            <person name="Andersen M.R."/>
            <person name="Archer D.B."/>
            <person name="Baker S.E."/>
            <person name="Benoit I."/>
            <person name="Brakhage A.A."/>
            <person name="Braus G.H."/>
            <person name="Fischer R."/>
            <person name="Frisvad J.C."/>
            <person name="Goldman G.H."/>
            <person name="Houbraken J."/>
            <person name="Oakley B."/>
            <person name="Pocsi I."/>
            <person name="Scazzocchio C."/>
            <person name="Seiboth B."/>
            <person name="vanKuyk P.A."/>
            <person name="Wortman J."/>
            <person name="Dyer P.S."/>
            <person name="Grigoriev I.V."/>
        </authorList>
    </citation>
    <scope>NUCLEOTIDE SEQUENCE [LARGE SCALE GENOMIC DNA]</scope>
    <source>
        <strain evidence="3">CBS 106.47</strain>
    </source>
</reference>
<proteinExistence type="predicted"/>
<gene>
    <name evidence="2" type="ORF">ASPFODRAFT_279340</name>
</gene>
<feature type="chain" id="PRO_5012725226" evidence="1">
    <location>
        <begin position="29"/>
        <end position="123"/>
    </location>
</feature>
<evidence type="ECO:0000313" key="2">
    <source>
        <dbReference type="EMBL" id="OJZ92887.1"/>
    </source>
</evidence>
<evidence type="ECO:0000313" key="3">
    <source>
        <dbReference type="Proteomes" id="UP000184063"/>
    </source>
</evidence>
<organism evidence="2 3">
    <name type="scientific">Aspergillus luchuensis (strain CBS 106.47)</name>
    <dbReference type="NCBI Taxonomy" id="1137211"/>
    <lineage>
        <taxon>Eukaryota</taxon>
        <taxon>Fungi</taxon>
        <taxon>Dikarya</taxon>
        <taxon>Ascomycota</taxon>
        <taxon>Pezizomycotina</taxon>
        <taxon>Eurotiomycetes</taxon>
        <taxon>Eurotiomycetidae</taxon>
        <taxon>Eurotiales</taxon>
        <taxon>Aspergillaceae</taxon>
        <taxon>Aspergillus</taxon>
        <taxon>Aspergillus subgen. Circumdati</taxon>
    </lineage>
</organism>